<organism evidence="1 2">
    <name type="scientific">Candidatus Limadaptatus stercorigallinarum</name>
    <dbReference type="NCBI Taxonomy" id="2840845"/>
    <lineage>
        <taxon>Bacteria</taxon>
        <taxon>Bacillati</taxon>
        <taxon>Bacillota</taxon>
        <taxon>Clostridia</taxon>
        <taxon>Eubacteriales</taxon>
        <taxon>Candidatus Limadaptatus</taxon>
    </lineage>
</organism>
<reference evidence="1" key="1">
    <citation type="submission" date="2020-10" db="EMBL/GenBank/DDBJ databases">
        <authorList>
            <person name="Gilroy R."/>
        </authorList>
    </citation>
    <scope>NUCLEOTIDE SEQUENCE</scope>
    <source>
        <strain evidence="1">1063</strain>
    </source>
</reference>
<gene>
    <name evidence="1" type="ORF">IAD51_01790</name>
</gene>
<sequence length="155" mass="18628">MYYLVKGLCNDEFEGSFEWVINAESKEAVLAELDETWKVTELREISVDERIERKEKEIFDDIKREYIFNRYGDCSFRELSKVQKQMEEDKEMYYTALVDYSKRMRFKKRLLRFIDSNTITLDQYNKMLIALCDAKTEEEFNSILAKAMNDNGKMQ</sequence>
<evidence type="ECO:0000313" key="1">
    <source>
        <dbReference type="EMBL" id="HIU20957.1"/>
    </source>
</evidence>
<accession>A0A9D1HRI6</accession>
<dbReference type="Proteomes" id="UP000824088">
    <property type="component" value="Unassembled WGS sequence"/>
</dbReference>
<protein>
    <submittedName>
        <fullName evidence="1">Uncharacterized protein</fullName>
    </submittedName>
</protein>
<dbReference type="AlphaFoldDB" id="A0A9D1HRI6"/>
<comment type="caution">
    <text evidence="1">The sequence shown here is derived from an EMBL/GenBank/DDBJ whole genome shotgun (WGS) entry which is preliminary data.</text>
</comment>
<dbReference type="EMBL" id="DVMN01000029">
    <property type="protein sequence ID" value="HIU20957.1"/>
    <property type="molecule type" value="Genomic_DNA"/>
</dbReference>
<proteinExistence type="predicted"/>
<name>A0A9D1HRI6_9FIRM</name>
<reference evidence="1" key="2">
    <citation type="journal article" date="2021" name="PeerJ">
        <title>Extensive microbial diversity within the chicken gut microbiome revealed by metagenomics and culture.</title>
        <authorList>
            <person name="Gilroy R."/>
            <person name="Ravi A."/>
            <person name="Getino M."/>
            <person name="Pursley I."/>
            <person name="Horton D.L."/>
            <person name="Alikhan N.F."/>
            <person name="Baker D."/>
            <person name="Gharbi K."/>
            <person name="Hall N."/>
            <person name="Watson M."/>
            <person name="Adriaenssens E.M."/>
            <person name="Foster-Nyarko E."/>
            <person name="Jarju S."/>
            <person name="Secka A."/>
            <person name="Antonio M."/>
            <person name="Oren A."/>
            <person name="Chaudhuri R.R."/>
            <person name="La Ragione R."/>
            <person name="Hildebrand F."/>
            <person name="Pallen M.J."/>
        </authorList>
    </citation>
    <scope>NUCLEOTIDE SEQUENCE</scope>
    <source>
        <strain evidence="1">1063</strain>
    </source>
</reference>
<evidence type="ECO:0000313" key="2">
    <source>
        <dbReference type="Proteomes" id="UP000824088"/>
    </source>
</evidence>